<dbReference type="InterPro" id="IPR049829">
    <property type="entry name" value="MptA/B-like"/>
</dbReference>
<keyword evidence="3 10" id="KW-0808">Transferase</keyword>
<proteinExistence type="inferred from homology"/>
<evidence type="ECO:0000256" key="2">
    <source>
        <dbReference type="ARBA" id="ARBA00022676"/>
    </source>
</evidence>
<evidence type="ECO:0000313" key="11">
    <source>
        <dbReference type="Proteomes" id="UP000277671"/>
    </source>
</evidence>
<comment type="similarity">
    <text evidence="7">Belongs to the MptA/B family.</text>
</comment>
<feature type="transmembrane region" description="Helical" evidence="9">
    <location>
        <begin position="27"/>
        <end position="48"/>
    </location>
</feature>
<evidence type="ECO:0000256" key="9">
    <source>
        <dbReference type="SAM" id="Phobius"/>
    </source>
</evidence>
<accession>A0A495JFB1</accession>
<feature type="transmembrane region" description="Helical" evidence="9">
    <location>
        <begin position="130"/>
        <end position="149"/>
    </location>
</feature>
<dbReference type="Pfam" id="PF26314">
    <property type="entry name" value="MptA_B_family"/>
    <property type="match status" value="1"/>
</dbReference>
<keyword evidence="6 9" id="KW-0472">Membrane</keyword>
<evidence type="ECO:0000256" key="8">
    <source>
        <dbReference type="SAM" id="MobiDB-lite"/>
    </source>
</evidence>
<dbReference type="AlphaFoldDB" id="A0A495JFB1"/>
<dbReference type="EMBL" id="RBKT01000001">
    <property type="protein sequence ID" value="RKR87228.1"/>
    <property type="molecule type" value="Genomic_DNA"/>
</dbReference>
<keyword evidence="11" id="KW-1185">Reference proteome</keyword>
<feature type="region of interest" description="Disordered" evidence="8">
    <location>
        <begin position="489"/>
        <end position="549"/>
    </location>
</feature>
<reference evidence="10 11" key="1">
    <citation type="submission" date="2018-10" db="EMBL/GenBank/DDBJ databases">
        <title>Sequencing the genomes of 1000 actinobacteria strains.</title>
        <authorList>
            <person name="Klenk H.-P."/>
        </authorList>
    </citation>
    <scope>NUCLEOTIDE SEQUENCE [LARGE SCALE GENOMIC DNA]</scope>
    <source>
        <strain evidence="10 11">DSM 45175</strain>
    </source>
</reference>
<evidence type="ECO:0000256" key="3">
    <source>
        <dbReference type="ARBA" id="ARBA00022679"/>
    </source>
</evidence>
<dbReference type="NCBIfam" id="NF038066">
    <property type="entry name" value="MptB"/>
    <property type="match status" value="1"/>
</dbReference>
<organism evidence="10 11">
    <name type="scientific">Micromonospora pisi</name>
    <dbReference type="NCBI Taxonomy" id="589240"/>
    <lineage>
        <taxon>Bacteria</taxon>
        <taxon>Bacillati</taxon>
        <taxon>Actinomycetota</taxon>
        <taxon>Actinomycetes</taxon>
        <taxon>Micromonosporales</taxon>
        <taxon>Micromonosporaceae</taxon>
        <taxon>Micromonospora</taxon>
    </lineage>
</organism>
<evidence type="ECO:0000256" key="1">
    <source>
        <dbReference type="ARBA" id="ARBA00004141"/>
    </source>
</evidence>
<evidence type="ECO:0000256" key="5">
    <source>
        <dbReference type="ARBA" id="ARBA00022989"/>
    </source>
</evidence>
<dbReference type="GO" id="GO:0016020">
    <property type="term" value="C:membrane"/>
    <property type="evidence" value="ECO:0007669"/>
    <property type="project" value="UniProtKB-SubCell"/>
</dbReference>
<feature type="transmembrane region" description="Helical" evidence="9">
    <location>
        <begin position="465"/>
        <end position="485"/>
    </location>
</feature>
<evidence type="ECO:0000313" key="10">
    <source>
        <dbReference type="EMBL" id="RKR87228.1"/>
    </source>
</evidence>
<feature type="transmembrane region" description="Helical" evidence="9">
    <location>
        <begin position="156"/>
        <end position="175"/>
    </location>
</feature>
<name>A0A495JFB1_9ACTN</name>
<comment type="caution">
    <text evidence="10">The sequence shown here is derived from an EMBL/GenBank/DDBJ whole genome shotgun (WGS) entry which is preliminary data.</text>
</comment>
<dbReference type="Proteomes" id="UP000277671">
    <property type="component" value="Unassembled WGS sequence"/>
</dbReference>
<dbReference type="GO" id="GO:0016757">
    <property type="term" value="F:glycosyltransferase activity"/>
    <property type="evidence" value="ECO:0007669"/>
    <property type="project" value="UniProtKB-KW"/>
</dbReference>
<feature type="transmembrane region" description="Helical" evidence="9">
    <location>
        <begin position="367"/>
        <end position="385"/>
    </location>
</feature>
<feature type="transmembrane region" description="Helical" evidence="9">
    <location>
        <begin position="405"/>
        <end position="429"/>
    </location>
</feature>
<feature type="transmembrane region" description="Helical" evidence="9">
    <location>
        <begin position="245"/>
        <end position="274"/>
    </location>
</feature>
<evidence type="ECO:0000256" key="6">
    <source>
        <dbReference type="ARBA" id="ARBA00023136"/>
    </source>
</evidence>
<feature type="transmembrane region" description="Helical" evidence="9">
    <location>
        <begin position="295"/>
        <end position="317"/>
    </location>
</feature>
<feature type="transmembrane region" description="Helical" evidence="9">
    <location>
        <begin position="337"/>
        <end position="355"/>
    </location>
</feature>
<protein>
    <submittedName>
        <fullName evidence="10">Alpha-1,6-mannosyltransferase</fullName>
    </submittedName>
</protein>
<comment type="subcellular location">
    <subcellularLocation>
        <location evidence="1">Membrane</location>
        <topology evidence="1">Multi-pass membrane protein</topology>
    </subcellularLocation>
</comment>
<evidence type="ECO:0000256" key="4">
    <source>
        <dbReference type="ARBA" id="ARBA00022692"/>
    </source>
</evidence>
<feature type="transmembrane region" description="Helical" evidence="9">
    <location>
        <begin position="187"/>
        <end position="207"/>
    </location>
</feature>
<feature type="compositionally biased region" description="Low complexity" evidence="8">
    <location>
        <begin position="534"/>
        <end position="549"/>
    </location>
</feature>
<keyword evidence="4 9" id="KW-0812">Transmembrane</keyword>
<feature type="transmembrane region" description="Helical" evidence="9">
    <location>
        <begin position="441"/>
        <end position="459"/>
    </location>
</feature>
<keyword evidence="2 10" id="KW-0328">Glycosyltransferase</keyword>
<evidence type="ECO:0000256" key="7">
    <source>
        <dbReference type="ARBA" id="ARBA00043987"/>
    </source>
</evidence>
<gene>
    <name evidence="10" type="ORF">BDK92_1502</name>
</gene>
<keyword evidence="5 9" id="KW-1133">Transmembrane helix</keyword>
<feature type="transmembrane region" description="Helical" evidence="9">
    <location>
        <begin position="60"/>
        <end position="78"/>
    </location>
</feature>
<sequence length="549" mass="55733">MALGGYSSGALPGAASGQRGDPAPWPYWLGLAAWFVGLVVLAVAWWRLGASAPRPGRRPVRLRWLLVTGALWAVPLLFAPPMGSRDVYAYACQGALWLDGVNPYAVGVADGGCPWTAAVPSLWWDTTTPYGPLAITLAGGVVALARLVATTSADQLLAATFLFRALALLGALLLARYLPRLARACGAAPATAAWLALLSPLTAVHVVGGAHNDAVLVGLVVAALAVACGSGSGSGSGLGAPWARLLAAGTLVGLAVAVKVTAVVALPFVALLAVVRLTGDRQSTSLRGRMPAASVALAGAVTAGAATFAAVTVAAGLDTGWLDALPATGRMVQWTSLPTGLGMAAGYLLRALGWPEAFGTAVATARTLGVAVLVAASVALVVRAWRAVGGPPVDARRAVVTSCGLAFGAVTLLSPVFYPWYALATVGVLAATLDGRWRRPLAGAVLALSFLVLPDGLGIASRTKLPGALCDVLLVVTLTVLAVRSRRRSRQSRRRRAADAAGAGPDPTPARPGPVGRVSVHGGGATGRRHRRSGLAARPGAPARPRSRG</sequence>
<feature type="transmembrane region" description="Helical" evidence="9">
    <location>
        <begin position="214"/>
        <end position="233"/>
    </location>
</feature>